<dbReference type="SUPFAM" id="SSF160964">
    <property type="entry name" value="MalF N-terminal region-like"/>
    <property type="match status" value="1"/>
</dbReference>
<dbReference type="RefSeq" id="WP_208621596.1">
    <property type="nucleotide sequence ID" value="NZ_FMAC01000013.1"/>
</dbReference>
<gene>
    <name evidence="9" type="ORF">GA0061100_113106</name>
</gene>
<evidence type="ECO:0000256" key="1">
    <source>
        <dbReference type="ARBA" id="ARBA00004651"/>
    </source>
</evidence>
<evidence type="ECO:0000256" key="2">
    <source>
        <dbReference type="ARBA" id="ARBA00022448"/>
    </source>
</evidence>
<feature type="transmembrane region" description="Helical" evidence="7">
    <location>
        <begin position="257"/>
        <end position="277"/>
    </location>
</feature>
<feature type="transmembrane region" description="Helical" evidence="7">
    <location>
        <begin position="198"/>
        <end position="219"/>
    </location>
</feature>
<feature type="transmembrane region" description="Helical" evidence="7">
    <location>
        <begin position="64"/>
        <end position="89"/>
    </location>
</feature>
<keyword evidence="4 7" id="KW-0812">Transmembrane</keyword>
<evidence type="ECO:0000256" key="6">
    <source>
        <dbReference type="ARBA" id="ARBA00023136"/>
    </source>
</evidence>
<dbReference type="EMBL" id="FMAC01000013">
    <property type="protein sequence ID" value="SCB36567.1"/>
    <property type="molecule type" value="Genomic_DNA"/>
</dbReference>
<protein>
    <submittedName>
        <fullName evidence="9">Carbohydrate ABC transporter membrane protein 1, CUT1 family</fullName>
    </submittedName>
</protein>
<dbReference type="PANTHER" id="PTHR30193:SF37">
    <property type="entry name" value="INNER MEMBRANE ABC TRANSPORTER PERMEASE PROTEIN YCJO"/>
    <property type="match status" value="1"/>
</dbReference>
<accession>A0A1C3W8S4</accession>
<dbReference type="Proteomes" id="UP000186228">
    <property type="component" value="Unassembled WGS sequence"/>
</dbReference>
<feature type="transmembrane region" description="Helical" evidence="7">
    <location>
        <begin position="101"/>
        <end position="121"/>
    </location>
</feature>
<dbReference type="InterPro" id="IPR051393">
    <property type="entry name" value="ABC_transporter_permease"/>
</dbReference>
<comment type="subcellular location">
    <subcellularLocation>
        <location evidence="1 7">Cell membrane</location>
        <topology evidence="1 7">Multi-pass membrane protein</topology>
    </subcellularLocation>
</comment>
<dbReference type="GO" id="GO:0005886">
    <property type="term" value="C:plasma membrane"/>
    <property type="evidence" value="ECO:0007669"/>
    <property type="project" value="UniProtKB-SubCell"/>
</dbReference>
<reference evidence="10" key="1">
    <citation type="submission" date="2016-08" db="EMBL/GenBank/DDBJ databases">
        <authorList>
            <person name="Varghese N."/>
            <person name="Submissions Spin"/>
        </authorList>
    </citation>
    <scope>NUCLEOTIDE SEQUENCE [LARGE SCALE GENOMIC DNA]</scope>
    <source>
        <strain evidence="10">CCBAU 57015</strain>
    </source>
</reference>
<evidence type="ECO:0000313" key="10">
    <source>
        <dbReference type="Proteomes" id="UP000186228"/>
    </source>
</evidence>
<dbReference type="STRING" id="52131.GA0061100_113106"/>
<name>A0A1C3W8S4_9HYPH</name>
<keyword evidence="5 7" id="KW-1133">Transmembrane helix</keyword>
<dbReference type="CDD" id="cd06261">
    <property type="entry name" value="TM_PBP2"/>
    <property type="match status" value="1"/>
</dbReference>
<keyword evidence="3" id="KW-1003">Cell membrane</keyword>
<evidence type="ECO:0000313" key="9">
    <source>
        <dbReference type="EMBL" id="SCB36567.1"/>
    </source>
</evidence>
<proteinExistence type="inferred from homology"/>
<evidence type="ECO:0000256" key="4">
    <source>
        <dbReference type="ARBA" id="ARBA00022692"/>
    </source>
</evidence>
<dbReference type="GO" id="GO:0055085">
    <property type="term" value="P:transmembrane transport"/>
    <property type="evidence" value="ECO:0007669"/>
    <property type="project" value="InterPro"/>
</dbReference>
<keyword evidence="10" id="KW-1185">Reference proteome</keyword>
<evidence type="ECO:0000256" key="3">
    <source>
        <dbReference type="ARBA" id="ARBA00022475"/>
    </source>
</evidence>
<feature type="domain" description="ABC transmembrane type-1" evidence="8">
    <location>
        <begin position="64"/>
        <end position="278"/>
    </location>
</feature>
<sequence>MNRQFQKALFLAPAVIMLTVFFLFPLFEAVRLSFTDSSGLGDYSYVGFSNYVRVFTRSKYYDSFTITIEFVALVVVLQTALGLAFATVLNAMPTIRNFCRAALFMPAMMSFIIVGYIWSFILSPFSGGLNAFLDSAGLGMLKHEWLGDPVTALLFVAVAHVWMFTGYTCAIFLAGFANIPSDLEEAAKLDGANAWQRFCRIQLPLLAPSFTVNIMLSTIGTMKTFELPFVMTKGGPDGATQTIGLQIIQTLFQEYRFGLASALSVVLLVLVLIVAFVQNRLLRRREEML</sequence>
<feature type="transmembrane region" description="Helical" evidence="7">
    <location>
        <begin position="9"/>
        <end position="27"/>
    </location>
</feature>
<organism evidence="9 10">
    <name type="scientific">Rhizobium hainanense</name>
    <dbReference type="NCBI Taxonomy" id="52131"/>
    <lineage>
        <taxon>Bacteria</taxon>
        <taxon>Pseudomonadati</taxon>
        <taxon>Pseudomonadota</taxon>
        <taxon>Alphaproteobacteria</taxon>
        <taxon>Hyphomicrobiales</taxon>
        <taxon>Rhizobiaceae</taxon>
        <taxon>Rhizobium/Agrobacterium group</taxon>
        <taxon>Rhizobium</taxon>
    </lineage>
</organism>
<feature type="transmembrane region" description="Helical" evidence="7">
    <location>
        <begin position="150"/>
        <end position="177"/>
    </location>
</feature>
<dbReference type="SUPFAM" id="SSF161098">
    <property type="entry name" value="MetI-like"/>
    <property type="match status" value="1"/>
</dbReference>
<evidence type="ECO:0000256" key="5">
    <source>
        <dbReference type="ARBA" id="ARBA00022989"/>
    </source>
</evidence>
<dbReference type="InterPro" id="IPR000515">
    <property type="entry name" value="MetI-like"/>
</dbReference>
<evidence type="ECO:0000256" key="7">
    <source>
        <dbReference type="RuleBase" id="RU363032"/>
    </source>
</evidence>
<keyword evidence="6 7" id="KW-0472">Membrane</keyword>
<dbReference type="AlphaFoldDB" id="A0A1C3W8S4"/>
<dbReference type="InterPro" id="IPR035906">
    <property type="entry name" value="MetI-like_sf"/>
</dbReference>
<dbReference type="PANTHER" id="PTHR30193">
    <property type="entry name" value="ABC TRANSPORTER PERMEASE PROTEIN"/>
    <property type="match status" value="1"/>
</dbReference>
<comment type="similarity">
    <text evidence="7">Belongs to the binding-protein-dependent transport system permease family.</text>
</comment>
<dbReference type="Pfam" id="PF00528">
    <property type="entry name" value="BPD_transp_1"/>
    <property type="match status" value="1"/>
</dbReference>
<keyword evidence="2 7" id="KW-0813">Transport</keyword>
<dbReference type="PROSITE" id="PS50928">
    <property type="entry name" value="ABC_TM1"/>
    <property type="match status" value="1"/>
</dbReference>
<evidence type="ECO:0000259" key="8">
    <source>
        <dbReference type="PROSITE" id="PS50928"/>
    </source>
</evidence>
<dbReference type="Gene3D" id="1.10.3720.10">
    <property type="entry name" value="MetI-like"/>
    <property type="match status" value="1"/>
</dbReference>